<keyword evidence="3" id="KW-1185">Reference proteome</keyword>
<gene>
    <name evidence="2" type="ORF">RclHR1_20080001</name>
</gene>
<accession>A0A2Z6RJ51</accession>
<evidence type="ECO:0000313" key="3">
    <source>
        <dbReference type="Proteomes" id="UP000247702"/>
    </source>
</evidence>
<evidence type="ECO:0000313" key="2">
    <source>
        <dbReference type="EMBL" id="GBB92458.1"/>
    </source>
</evidence>
<dbReference type="AlphaFoldDB" id="A0A2Z6RJ51"/>
<name>A0A2Z6RJ51_9GLOM</name>
<dbReference type="EMBL" id="BEXD01001123">
    <property type="protein sequence ID" value="GBB92458.1"/>
    <property type="molecule type" value="Genomic_DNA"/>
</dbReference>
<feature type="region of interest" description="Disordered" evidence="1">
    <location>
        <begin position="196"/>
        <end position="228"/>
    </location>
</feature>
<reference evidence="2 3" key="1">
    <citation type="submission" date="2017-11" db="EMBL/GenBank/DDBJ databases">
        <title>The genome of Rhizophagus clarus HR1 reveals common genetic basis of auxotrophy among arbuscular mycorrhizal fungi.</title>
        <authorList>
            <person name="Kobayashi Y."/>
        </authorList>
    </citation>
    <scope>NUCLEOTIDE SEQUENCE [LARGE SCALE GENOMIC DNA]</scope>
    <source>
        <strain evidence="2 3">HR1</strain>
    </source>
</reference>
<dbReference type="Proteomes" id="UP000247702">
    <property type="component" value="Unassembled WGS sequence"/>
</dbReference>
<feature type="compositionally biased region" description="Basic and acidic residues" evidence="1">
    <location>
        <begin position="204"/>
        <end position="217"/>
    </location>
</feature>
<evidence type="ECO:0000256" key="1">
    <source>
        <dbReference type="SAM" id="MobiDB-lite"/>
    </source>
</evidence>
<organism evidence="2 3">
    <name type="scientific">Rhizophagus clarus</name>
    <dbReference type="NCBI Taxonomy" id="94130"/>
    <lineage>
        <taxon>Eukaryota</taxon>
        <taxon>Fungi</taxon>
        <taxon>Fungi incertae sedis</taxon>
        <taxon>Mucoromycota</taxon>
        <taxon>Glomeromycotina</taxon>
        <taxon>Glomeromycetes</taxon>
        <taxon>Glomerales</taxon>
        <taxon>Glomeraceae</taxon>
        <taxon>Rhizophagus</taxon>
    </lineage>
</organism>
<protein>
    <submittedName>
        <fullName evidence="2">Uncharacterized protein</fullName>
    </submittedName>
</protein>
<comment type="caution">
    <text evidence="2">The sequence shown here is derived from an EMBL/GenBank/DDBJ whole genome shotgun (WGS) entry which is preliminary data.</text>
</comment>
<proteinExistence type="predicted"/>
<sequence length="228" mass="26903">MKINKFAFYHDNTSLKKYKIPEGPTTIKKLLTDDQYHCYFPFFKKHNLIFVDQLTSLCKNFLLSIFELKEKRYTSYFKVTPTTKRLYTDLTRILYKNQRTLELKNNIKDIITYRDITHNLKGSITVYPYNNKTDKEKIAIFDIEDVLETEEVVFVQNTESPELFKGELWYFEGLKFRGGPVWKSFIGRLLSRRSGSSYFEGPEEADRSISKQTEDGPHLAADQVSSRR</sequence>